<evidence type="ECO:0000313" key="1">
    <source>
        <dbReference type="EMBL" id="KRX95736.1"/>
    </source>
</evidence>
<reference evidence="1 2" key="1">
    <citation type="submission" date="2015-01" db="EMBL/GenBank/DDBJ databases">
        <title>Evolution of Trichinella species and genotypes.</title>
        <authorList>
            <person name="Korhonen P.K."/>
            <person name="Edoardo P."/>
            <person name="Giuseppe L.R."/>
            <person name="Gasser R.B."/>
        </authorList>
    </citation>
    <scope>NUCLEOTIDE SEQUENCE [LARGE SCALE GENOMIC DNA]</scope>
    <source>
        <strain evidence="1">ISS141</strain>
    </source>
</reference>
<accession>A0A0V0Y649</accession>
<comment type="caution">
    <text evidence="1">The sequence shown here is derived from an EMBL/GenBank/DDBJ whole genome shotgun (WGS) entry which is preliminary data.</text>
</comment>
<evidence type="ECO:0000313" key="2">
    <source>
        <dbReference type="Proteomes" id="UP000054815"/>
    </source>
</evidence>
<organism evidence="1 2">
    <name type="scientific">Trichinella pseudospiralis</name>
    <name type="common">Parasitic roundworm</name>
    <dbReference type="NCBI Taxonomy" id="6337"/>
    <lineage>
        <taxon>Eukaryota</taxon>
        <taxon>Metazoa</taxon>
        <taxon>Ecdysozoa</taxon>
        <taxon>Nematoda</taxon>
        <taxon>Enoplea</taxon>
        <taxon>Dorylaimia</taxon>
        <taxon>Trichinellida</taxon>
        <taxon>Trichinellidae</taxon>
        <taxon>Trichinella</taxon>
    </lineage>
</organism>
<proteinExistence type="predicted"/>
<gene>
    <name evidence="1" type="ORF">T4E_2923</name>
</gene>
<dbReference type="Proteomes" id="UP000054815">
    <property type="component" value="Unassembled WGS sequence"/>
</dbReference>
<sequence>MEWLRNSMNIEKQRLKQSYEWQIVGPVLPSTEPAFNNFIADIEKWSKKGSPKMTIRAWCHYPEISKEDRTSVEMLTEKLICPDEAFRLFLHVRKRERKKEEKALLRSSNPVRCENCKLNLVKRMTSVENMSKVDSAAFDDSFQC</sequence>
<protein>
    <submittedName>
        <fullName evidence="1">Uncharacterized protein</fullName>
    </submittedName>
</protein>
<name>A0A0V0Y649_TRIPS</name>
<dbReference type="EMBL" id="JYDU01000052">
    <property type="protein sequence ID" value="KRX95736.1"/>
    <property type="molecule type" value="Genomic_DNA"/>
</dbReference>
<dbReference type="AlphaFoldDB" id="A0A0V0Y649"/>